<protein>
    <submittedName>
        <fullName evidence="5">Flp pilus assembly complex ATPase component TadA</fullName>
    </submittedName>
</protein>
<dbReference type="RefSeq" id="WP_168850200.1">
    <property type="nucleotide sequence ID" value="NZ_JAAVSD010000027.1"/>
</dbReference>
<dbReference type="PANTHER" id="PTHR30258">
    <property type="entry name" value="TYPE II SECRETION SYSTEM PROTEIN GSPE-RELATED"/>
    <property type="match status" value="1"/>
</dbReference>
<proteinExistence type="inferred from homology"/>
<evidence type="ECO:0000256" key="3">
    <source>
        <dbReference type="ARBA" id="ARBA00022840"/>
    </source>
</evidence>
<dbReference type="InterPro" id="IPR047667">
    <property type="entry name" value="ATPase_ComGA"/>
</dbReference>
<reference evidence="5 6" key="1">
    <citation type="submission" date="2020-03" db="EMBL/GenBank/DDBJ databases">
        <authorList>
            <person name="Zhang Z."/>
            <person name="Guo Z."/>
            <person name="Hou Q."/>
            <person name="Shen X."/>
        </authorList>
    </citation>
    <scope>NUCLEOTIDE SEQUENCE [LARGE SCALE GENOMIC DNA]</scope>
    <source>
        <strain evidence="5 6">HBUAS51329</strain>
    </source>
</reference>
<accession>A0ABX1L5L2</accession>
<keyword evidence="6" id="KW-1185">Reference proteome</keyword>
<evidence type="ECO:0000259" key="4">
    <source>
        <dbReference type="Pfam" id="PF00437"/>
    </source>
</evidence>
<dbReference type="InterPro" id="IPR027417">
    <property type="entry name" value="P-loop_NTPase"/>
</dbReference>
<dbReference type="SUPFAM" id="SSF52540">
    <property type="entry name" value="P-loop containing nucleoside triphosphate hydrolases"/>
    <property type="match status" value="1"/>
</dbReference>
<dbReference type="Gene3D" id="3.30.450.90">
    <property type="match status" value="1"/>
</dbReference>
<dbReference type="PANTHER" id="PTHR30258:SF2">
    <property type="entry name" value="COMG OPERON PROTEIN 1"/>
    <property type="match status" value="1"/>
</dbReference>
<keyword evidence="2" id="KW-0547">Nucleotide-binding</keyword>
<evidence type="ECO:0000313" key="5">
    <source>
        <dbReference type="EMBL" id="NLR30343.1"/>
    </source>
</evidence>
<comment type="similarity">
    <text evidence="1">Belongs to the GSP E family.</text>
</comment>
<dbReference type="EMBL" id="JAAVSD010000027">
    <property type="protein sequence ID" value="NLR30343.1"/>
    <property type="molecule type" value="Genomic_DNA"/>
</dbReference>
<dbReference type="Proteomes" id="UP000707477">
    <property type="component" value="Unassembled WGS sequence"/>
</dbReference>
<dbReference type="NCBIfam" id="NF041000">
    <property type="entry name" value="ATPase_ComGA"/>
    <property type="match status" value="1"/>
</dbReference>
<organism evidence="5 6">
    <name type="scientific">Levilactobacillus tujiorum</name>
    <dbReference type="NCBI Taxonomy" id="2912243"/>
    <lineage>
        <taxon>Bacteria</taxon>
        <taxon>Bacillati</taxon>
        <taxon>Bacillota</taxon>
        <taxon>Bacilli</taxon>
        <taxon>Lactobacillales</taxon>
        <taxon>Lactobacillaceae</taxon>
        <taxon>Levilactobacillus</taxon>
    </lineage>
</organism>
<sequence length="321" mass="35910">MIRDFIGELLAAAHSQHASDIYVLPWQTGYQIRLRNVRAVTAWRQVSQSLGEQVVTYFKFQANMGVSEHRRPQVGALTWPGESPLELRFSTVGDYAGRESLVIRLIYPYYTGRMAYLDDQQPKHLHQLAGQRGLILFAGPTGSGKTTMMYTIASQLADTATVLTIEDPVEIKAENFIQLQVNDAAGMSYEALLKVGLRHRPDIFIIGEIRDQLTAQAAVRAALSGHLVLSTVHAQNASGIVPRLTELGISLPQLRQVLTASCYQRLVPRETQSPAVLLDILTGQQLWQTRRTTSERWQQILEDAKEHRIISAETAQKLREG</sequence>
<evidence type="ECO:0000256" key="2">
    <source>
        <dbReference type="ARBA" id="ARBA00022741"/>
    </source>
</evidence>
<dbReference type="Gene3D" id="3.40.50.300">
    <property type="entry name" value="P-loop containing nucleotide triphosphate hydrolases"/>
    <property type="match status" value="1"/>
</dbReference>
<dbReference type="InterPro" id="IPR001482">
    <property type="entry name" value="T2SS/T4SS_dom"/>
</dbReference>
<evidence type="ECO:0000256" key="1">
    <source>
        <dbReference type="ARBA" id="ARBA00006611"/>
    </source>
</evidence>
<dbReference type="CDD" id="cd01129">
    <property type="entry name" value="PulE-GspE-like"/>
    <property type="match status" value="1"/>
</dbReference>
<keyword evidence="3" id="KW-0067">ATP-binding</keyword>
<dbReference type="Pfam" id="PF00437">
    <property type="entry name" value="T2SSE"/>
    <property type="match status" value="1"/>
</dbReference>
<name>A0ABX1L5L2_9LACO</name>
<feature type="domain" description="Bacterial type II secretion system protein E" evidence="4">
    <location>
        <begin position="3"/>
        <end position="273"/>
    </location>
</feature>
<comment type="caution">
    <text evidence="5">The sequence shown here is derived from an EMBL/GenBank/DDBJ whole genome shotgun (WGS) entry which is preliminary data.</text>
</comment>
<evidence type="ECO:0000313" key="6">
    <source>
        <dbReference type="Proteomes" id="UP000707477"/>
    </source>
</evidence>
<gene>
    <name evidence="5" type="primary">tadA</name>
    <name evidence="5" type="ORF">HEQ44_09090</name>
</gene>